<keyword evidence="2 5" id="KW-0687">Ribonucleoprotein</keyword>
<accession>A0A1G1XJM6</accession>
<evidence type="ECO:0000256" key="5">
    <source>
        <dbReference type="RuleBase" id="RU003869"/>
    </source>
</evidence>
<feature type="domain" description="Large ribosomal subunit protein uL6 alpha-beta" evidence="7">
    <location>
        <begin position="11"/>
        <end position="82"/>
    </location>
</feature>
<comment type="caution">
    <text evidence="8">The sequence shown here is derived from an EMBL/GenBank/DDBJ whole genome shotgun (WGS) entry which is preliminary data.</text>
</comment>
<evidence type="ECO:0000256" key="6">
    <source>
        <dbReference type="RuleBase" id="RU003870"/>
    </source>
</evidence>
<dbReference type="PRINTS" id="PR00059">
    <property type="entry name" value="RIBOSOMALL6"/>
</dbReference>
<dbReference type="GO" id="GO:0022625">
    <property type="term" value="C:cytosolic large ribosomal subunit"/>
    <property type="evidence" value="ECO:0007669"/>
    <property type="project" value="UniProtKB-UniRule"/>
</dbReference>
<comment type="similarity">
    <text evidence="5">Belongs to the universal ribosomal protein uL6 family.</text>
</comment>
<dbReference type="Gene3D" id="3.90.930.12">
    <property type="entry name" value="Ribosomal protein L6, alpha-beta domain"/>
    <property type="match status" value="2"/>
</dbReference>
<dbReference type="GO" id="GO:0019843">
    <property type="term" value="F:rRNA binding"/>
    <property type="evidence" value="ECO:0007669"/>
    <property type="project" value="UniProtKB-UniRule"/>
</dbReference>
<keyword evidence="6" id="KW-0694">RNA-binding</keyword>
<dbReference type="AlphaFoldDB" id="A0A1G1XJM6"/>
<comment type="function">
    <text evidence="6">This protein binds to the 23S rRNA, and is important in its secondary structure. It is located near the subunit interface in the base of the L7/L12 stalk, and near the tRNA binding site of the peptidyltransferase center.</text>
</comment>
<evidence type="ECO:0000313" key="8">
    <source>
        <dbReference type="EMBL" id="OGY40208.1"/>
    </source>
</evidence>
<gene>
    <name evidence="8" type="ORF">A2570_02890</name>
</gene>
<dbReference type="Proteomes" id="UP000178570">
    <property type="component" value="Unassembled WGS sequence"/>
</dbReference>
<evidence type="ECO:0000256" key="3">
    <source>
        <dbReference type="ARBA" id="ARBA00035454"/>
    </source>
</evidence>
<dbReference type="EMBL" id="MHHY01000009">
    <property type="protein sequence ID" value="OGY40208.1"/>
    <property type="molecule type" value="Genomic_DNA"/>
</dbReference>
<protein>
    <recommendedName>
        <fullName evidence="3 4">50S ribosomal protein L6</fullName>
    </recommendedName>
</protein>
<dbReference type="GO" id="GO:0002181">
    <property type="term" value="P:cytoplasmic translation"/>
    <property type="evidence" value="ECO:0007669"/>
    <property type="project" value="TreeGrafter"/>
</dbReference>
<evidence type="ECO:0000313" key="9">
    <source>
        <dbReference type="Proteomes" id="UP000178570"/>
    </source>
</evidence>
<dbReference type="STRING" id="1797529.A2570_02890"/>
<keyword evidence="1 5" id="KW-0689">Ribosomal protein</keyword>
<dbReference type="Pfam" id="PF00347">
    <property type="entry name" value="Ribosomal_L6"/>
    <property type="match status" value="2"/>
</dbReference>
<evidence type="ECO:0000259" key="7">
    <source>
        <dbReference type="Pfam" id="PF00347"/>
    </source>
</evidence>
<dbReference type="InterPro" id="IPR019906">
    <property type="entry name" value="Ribosomal_uL6_bac-type"/>
</dbReference>
<keyword evidence="6" id="KW-0699">rRNA-binding</keyword>
<dbReference type="PANTHER" id="PTHR11655:SF14">
    <property type="entry name" value="LARGE RIBOSOMAL SUBUNIT PROTEIN UL6M"/>
    <property type="match status" value="1"/>
</dbReference>
<organism evidence="8 9">
    <name type="scientific">Candidatus Brennerbacteria bacterium RIFOXYD1_FULL_41_16</name>
    <dbReference type="NCBI Taxonomy" id="1797529"/>
    <lineage>
        <taxon>Bacteria</taxon>
        <taxon>Candidatus Brenneribacteriota</taxon>
    </lineage>
</organism>
<dbReference type="InterPro" id="IPR020040">
    <property type="entry name" value="Ribosomal_uL6_a/b-dom"/>
</dbReference>
<sequence length="180" mass="19594">MSKVGKKIIVVPSGTTVHWDNQSVSVKGPNGEMIQKLNLYGFTIIEKDGSLTISPPEVLNKRSRSLWGTFNAVIANMISGVNKHFDKILEFEGVGYRAEVSGNDLVLNLGFSHPVKLLIPEGLKISTTKNSISVSGCSKELVGLFAAKIRKIRKIEPFKLSGIKYKGEIVKKKAGKKLAG</sequence>
<dbReference type="SUPFAM" id="SSF56053">
    <property type="entry name" value="Ribosomal protein L6"/>
    <property type="match status" value="2"/>
</dbReference>
<proteinExistence type="inferred from homology"/>
<dbReference type="InterPro" id="IPR000702">
    <property type="entry name" value="Ribosomal_uL6-like"/>
</dbReference>
<dbReference type="GO" id="GO:0003735">
    <property type="term" value="F:structural constituent of ribosome"/>
    <property type="evidence" value="ECO:0007669"/>
    <property type="project" value="UniProtKB-UniRule"/>
</dbReference>
<dbReference type="InterPro" id="IPR036789">
    <property type="entry name" value="Ribosomal_uL6-like_a/b-dom_sf"/>
</dbReference>
<evidence type="ECO:0000256" key="2">
    <source>
        <dbReference type="ARBA" id="ARBA00023274"/>
    </source>
</evidence>
<dbReference type="NCBIfam" id="TIGR03654">
    <property type="entry name" value="L6_bact"/>
    <property type="match status" value="1"/>
</dbReference>
<name>A0A1G1XJM6_9BACT</name>
<dbReference type="PIRSF" id="PIRSF002162">
    <property type="entry name" value="Ribosomal_L6"/>
    <property type="match status" value="1"/>
</dbReference>
<dbReference type="PANTHER" id="PTHR11655">
    <property type="entry name" value="60S/50S RIBOSOMAL PROTEIN L6/L9"/>
    <property type="match status" value="1"/>
</dbReference>
<evidence type="ECO:0000256" key="4">
    <source>
        <dbReference type="NCBIfam" id="TIGR03654"/>
    </source>
</evidence>
<feature type="domain" description="Large ribosomal subunit protein uL6 alpha-beta" evidence="7">
    <location>
        <begin position="93"/>
        <end position="165"/>
    </location>
</feature>
<reference evidence="8 9" key="1">
    <citation type="journal article" date="2016" name="Nat. Commun.">
        <title>Thousands of microbial genomes shed light on interconnected biogeochemical processes in an aquifer system.</title>
        <authorList>
            <person name="Anantharaman K."/>
            <person name="Brown C.T."/>
            <person name="Hug L.A."/>
            <person name="Sharon I."/>
            <person name="Castelle C.J."/>
            <person name="Probst A.J."/>
            <person name="Thomas B.C."/>
            <person name="Singh A."/>
            <person name="Wilkins M.J."/>
            <person name="Karaoz U."/>
            <person name="Brodie E.L."/>
            <person name="Williams K.H."/>
            <person name="Hubbard S.S."/>
            <person name="Banfield J.F."/>
        </authorList>
    </citation>
    <scope>NUCLEOTIDE SEQUENCE [LARGE SCALE GENOMIC DNA]</scope>
</reference>
<evidence type="ECO:0000256" key="1">
    <source>
        <dbReference type="ARBA" id="ARBA00022980"/>
    </source>
</evidence>